<dbReference type="HAMAP" id="MF_00135">
    <property type="entry name" value="PRAI"/>
    <property type="match status" value="1"/>
</dbReference>
<keyword evidence="6" id="KW-0028">Amino-acid biosynthesis</keyword>
<evidence type="ECO:0000256" key="2">
    <source>
        <dbReference type="ARBA" id="ARBA00004664"/>
    </source>
</evidence>
<organism evidence="11 12">
    <name type="scientific">Lachancea nothofagi CBS 11611</name>
    <dbReference type="NCBI Taxonomy" id="1266666"/>
    <lineage>
        <taxon>Eukaryota</taxon>
        <taxon>Fungi</taxon>
        <taxon>Dikarya</taxon>
        <taxon>Ascomycota</taxon>
        <taxon>Saccharomycotina</taxon>
        <taxon>Saccharomycetes</taxon>
        <taxon>Saccharomycetales</taxon>
        <taxon>Saccharomycetaceae</taxon>
        <taxon>Lachancea</taxon>
    </lineage>
</organism>
<keyword evidence="12" id="KW-1185">Reference proteome</keyword>
<evidence type="ECO:0000256" key="4">
    <source>
        <dbReference type="ARBA" id="ARBA00012572"/>
    </source>
</evidence>
<reference evidence="12" key="1">
    <citation type="submission" date="2016-03" db="EMBL/GenBank/DDBJ databases">
        <authorList>
            <person name="Devillers Hugo."/>
        </authorList>
    </citation>
    <scope>NUCLEOTIDE SEQUENCE [LARGE SCALE GENOMIC DNA]</scope>
</reference>
<evidence type="ECO:0000256" key="1">
    <source>
        <dbReference type="ARBA" id="ARBA00001164"/>
    </source>
</evidence>
<dbReference type="PANTHER" id="PTHR42894:SF1">
    <property type="entry name" value="N-(5'-PHOSPHORIBOSYL)ANTHRANILATE ISOMERASE"/>
    <property type="match status" value="1"/>
</dbReference>
<feature type="domain" description="N-(5'phosphoribosyl) anthranilate isomerase (PRAI)" evidence="10">
    <location>
        <begin position="12"/>
        <end position="217"/>
    </location>
</feature>
<dbReference type="Gene3D" id="3.20.20.70">
    <property type="entry name" value="Aldolase class I"/>
    <property type="match status" value="1"/>
</dbReference>
<dbReference type="InterPro" id="IPR011060">
    <property type="entry name" value="RibuloseP-bd_barrel"/>
</dbReference>
<dbReference type="SUPFAM" id="SSF51366">
    <property type="entry name" value="Ribulose-phoshate binding barrel"/>
    <property type="match status" value="1"/>
</dbReference>
<evidence type="ECO:0000256" key="5">
    <source>
        <dbReference type="ARBA" id="ARBA00022272"/>
    </source>
</evidence>
<evidence type="ECO:0000256" key="6">
    <source>
        <dbReference type="ARBA" id="ARBA00022605"/>
    </source>
</evidence>
<evidence type="ECO:0000313" key="12">
    <source>
        <dbReference type="Proteomes" id="UP000189911"/>
    </source>
</evidence>
<gene>
    <name evidence="11" type="ORF">LANO_0C03752G</name>
</gene>
<keyword evidence="8" id="KW-0057">Aromatic amino acid biosynthesis</keyword>
<dbReference type="Pfam" id="PF00697">
    <property type="entry name" value="PRAI"/>
    <property type="match status" value="1"/>
</dbReference>
<evidence type="ECO:0000256" key="3">
    <source>
        <dbReference type="ARBA" id="ARBA00007571"/>
    </source>
</evidence>
<dbReference type="InterPro" id="IPR044643">
    <property type="entry name" value="TrpF_fam"/>
</dbReference>
<protein>
    <recommendedName>
        <fullName evidence="5">N-(5'-phosphoribosyl)anthranilate isomerase</fullName>
        <ecNumber evidence="4">5.3.1.24</ecNumber>
    </recommendedName>
</protein>
<keyword evidence="7" id="KW-0822">Tryptophan biosynthesis</keyword>
<dbReference type="UniPathway" id="UPA00035">
    <property type="reaction ID" value="UER00042"/>
</dbReference>
<keyword evidence="9" id="KW-0413">Isomerase</keyword>
<dbReference type="AlphaFoldDB" id="A0A1G4J6A5"/>
<dbReference type="Proteomes" id="UP000189911">
    <property type="component" value="Chromosome C"/>
</dbReference>
<comment type="catalytic activity">
    <reaction evidence="1">
        <text>N-(5-phospho-beta-D-ribosyl)anthranilate = 1-(2-carboxyphenylamino)-1-deoxy-D-ribulose 5-phosphate</text>
        <dbReference type="Rhea" id="RHEA:21540"/>
        <dbReference type="ChEBI" id="CHEBI:18277"/>
        <dbReference type="ChEBI" id="CHEBI:58613"/>
        <dbReference type="EC" id="5.3.1.24"/>
    </reaction>
</comment>
<dbReference type="EMBL" id="LT598446">
    <property type="protein sequence ID" value="SCU85244.1"/>
    <property type="molecule type" value="Genomic_DNA"/>
</dbReference>
<accession>A0A1G4J6A5</accession>
<comment type="pathway">
    <text evidence="2">Amino-acid biosynthesis; L-tryptophan biosynthesis; L-tryptophan from chorismate: step 3/5.</text>
</comment>
<proteinExistence type="inferred from homology"/>
<evidence type="ECO:0000256" key="9">
    <source>
        <dbReference type="ARBA" id="ARBA00023235"/>
    </source>
</evidence>
<evidence type="ECO:0000259" key="10">
    <source>
        <dbReference type="Pfam" id="PF00697"/>
    </source>
</evidence>
<sequence length="223" mass="24529">MNCFEAFQSVKKICGIQSVDAAQDAIDAGADLLGVICVPNRQRTVDAEVAREISRRVKKAREHRQSNGLPGPFLVGVFRNQNIEDVERLQHKYGLDIIQLHGSEDWRQYKLKLGDTCLIKRFLFPEDCSQVLAMCQLEDPGCVPLFDSEAGGTGEKLDWNSISEWSQKCGAEFILAGGLTPENVKLASQLPGVRGVDVSGGVETDGVKDSDKIKTFLREAFAS</sequence>
<evidence type="ECO:0000313" key="11">
    <source>
        <dbReference type="EMBL" id="SCU85244.1"/>
    </source>
</evidence>
<evidence type="ECO:0000256" key="7">
    <source>
        <dbReference type="ARBA" id="ARBA00022822"/>
    </source>
</evidence>
<dbReference type="InterPro" id="IPR001240">
    <property type="entry name" value="PRAI_dom"/>
</dbReference>
<dbReference type="PANTHER" id="PTHR42894">
    <property type="entry name" value="N-(5'-PHOSPHORIBOSYL)ANTHRANILATE ISOMERASE"/>
    <property type="match status" value="1"/>
</dbReference>
<dbReference type="OrthoDB" id="524799at2759"/>
<dbReference type="CDD" id="cd00405">
    <property type="entry name" value="PRAI"/>
    <property type="match status" value="1"/>
</dbReference>
<dbReference type="InterPro" id="IPR013785">
    <property type="entry name" value="Aldolase_TIM"/>
</dbReference>
<evidence type="ECO:0000256" key="8">
    <source>
        <dbReference type="ARBA" id="ARBA00023141"/>
    </source>
</evidence>
<comment type="similarity">
    <text evidence="3">Belongs to the TrpF family.</text>
</comment>
<dbReference type="FunFam" id="3.20.20.70:FF:000199">
    <property type="entry name" value="Phosphoribosylanthranilate isomerase"/>
    <property type="match status" value="1"/>
</dbReference>
<dbReference type="EC" id="5.3.1.24" evidence="4"/>
<dbReference type="GO" id="GO:0004640">
    <property type="term" value="F:phosphoribosylanthranilate isomerase activity"/>
    <property type="evidence" value="ECO:0007669"/>
    <property type="project" value="UniProtKB-EC"/>
</dbReference>
<dbReference type="GO" id="GO:0000162">
    <property type="term" value="P:L-tryptophan biosynthetic process"/>
    <property type="evidence" value="ECO:0007669"/>
    <property type="project" value="UniProtKB-UniPathway"/>
</dbReference>
<name>A0A1G4J6A5_9SACH</name>